<keyword evidence="1" id="KW-0472">Membrane</keyword>
<dbReference type="Pfam" id="PF06439">
    <property type="entry name" value="3keto-disac_hyd"/>
    <property type="match status" value="1"/>
</dbReference>
<keyword evidence="1" id="KW-1133">Transmembrane helix</keyword>
<keyword evidence="1" id="KW-0812">Transmembrane</keyword>
<dbReference type="EMBL" id="CP030041">
    <property type="protein sequence ID" value="AWW29205.1"/>
    <property type="molecule type" value="Genomic_DNA"/>
</dbReference>
<accession>A0A2Z4IED7</accession>
<sequence length="221" mass="24142">MNSKSNHSKGYLIVGLICSALILTAGIIPKSTFKSLFNGKDLSGWVGNKTDYIVEDGVLVIRPDRGGKGNLYTEEEYQDFHLKFEFLLTPGANNGLGIRAPLEGDAAYVGMELQILDNSAEKYADLHAYQYHGSVYGVIPAKRGFQKPVGEWNSEEVIVKGDKVKVVLNGRTILKGNIAKANEEGALDGKDHPGLRRTKGHIGFLGHGSVVKFRNISIKEL</sequence>
<dbReference type="GO" id="GO:0016787">
    <property type="term" value="F:hydrolase activity"/>
    <property type="evidence" value="ECO:0007669"/>
    <property type="project" value="InterPro"/>
</dbReference>
<evidence type="ECO:0000256" key="1">
    <source>
        <dbReference type="SAM" id="Phobius"/>
    </source>
</evidence>
<feature type="domain" description="3-keto-alpha-glucoside-1,2-lyase/3-keto-2-hydroxy-glucal hydratase" evidence="2">
    <location>
        <begin position="33"/>
        <end position="219"/>
    </location>
</feature>
<organism evidence="3 4">
    <name type="scientific">Echinicola strongylocentroti</name>
    <dbReference type="NCBI Taxonomy" id="1795355"/>
    <lineage>
        <taxon>Bacteria</taxon>
        <taxon>Pseudomonadati</taxon>
        <taxon>Bacteroidota</taxon>
        <taxon>Cytophagia</taxon>
        <taxon>Cytophagales</taxon>
        <taxon>Cyclobacteriaceae</taxon>
        <taxon>Echinicola</taxon>
    </lineage>
</organism>
<feature type="transmembrane region" description="Helical" evidence="1">
    <location>
        <begin position="12"/>
        <end position="28"/>
    </location>
</feature>
<dbReference type="Proteomes" id="UP000248688">
    <property type="component" value="Chromosome"/>
</dbReference>
<gene>
    <name evidence="3" type="ORF">DN752_03080</name>
</gene>
<protein>
    <submittedName>
        <fullName evidence="3">DUF1080 domain-containing protein</fullName>
    </submittedName>
</protein>
<reference evidence="3 4" key="1">
    <citation type="submission" date="2018-06" db="EMBL/GenBank/DDBJ databases">
        <title>Echinicola strongylocentroti sp. nov., isolated from a sea urchin Strongylocentrotus intermedius.</title>
        <authorList>
            <person name="Bae S.S."/>
        </authorList>
    </citation>
    <scope>NUCLEOTIDE SEQUENCE [LARGE SCALE GENOMIC DNA]</scope>
    <source>
        <strain evidence="3 4">MEBiC08714</strain>
    </source>
</reference>
<dbReference type="InterPro" id="IPR010496">
    <property type="entry name" value="AL/BT2_dom"/>
</dbReference>
<dbReference type="AlphaFoldDB" id="A0A2Z4IED7"/>
<proteinExistence type="predicted"/>
<keyword evidence="4" id="KW-1185">Reference proteome</keyword>
<dbReference type="Gene3D" id="2.60.120.560">
    <property type="entry name" value="Exo-inulinase, domain 1"/>
    <property type="match status" value="1"/>
</dbReference>
<evidence type="ECO:0000259" key="2">
    <source>
        <dbReference type="Pfam" id="PF06439"/>
    </source>
</evidence>
<evidence type="ECO:0000313" key="4">
    <source>
        <dbReference type="Proteomes" id="UP000248688"/>
    </source>
</evidence>
<dbReference type="OrthoDB" id="9806233at2"/>
<name>A0A2Z4IED7_9BACT</name>
<dbReference type="KEGG" id="est:DN752_03080"/>
<evidence type="ECO:0000313" key="3">
    <source>
        <dbReference type="EMBL" id="AWW29205.1"/>
    </source>
</evidence>
<dbReference type="RefSeq" id="WP_112782621.1">
    <property type="nucleotide sequence ID" value="NZ_CP030041.1"/>
</dbReference>